<organism evidence="5 6">
    <name type="scientific">Marinisporobacter balticus</name>
    <dbReference type="NCBI Taxonomy" id="2018667"/>
    <lineage>
        <taxon>Bacteria</taxon>
        <taxon>Bacillati</taxon>
        <taxon>Bacillota</taxon>
        <taxon>Clostridia</taxon>
        <taxon>Peptostreptococcales</taxon>
        <taxon>Thermotaleaceae</taxon>
        <taxon>Marinisporobacter</taxon>
    </lineage>
</organism>
<dbReference type="OrthoDB" id="9760067at2"/>
<dbReference type="Pfam" id="PF03050">
    <property type="entry name" value="DDE_Tnp_IS66"/>
    <property type="match status" value="1"/>
</dbReference>
<feature type="domain" description="Transposase IS66 central" evidence="2">
    <location>
        <begin position="191"/>
        <end position="385"/>
    </location>
</feature>
<sequence>MIMQTALAREISILKKSEKRLRHENEIQQKHIEILERNIEALTQALLQASKQRFGASSEKTVLSDQLYIFDEIESIQPEINCDTTTEMLPVKAHARLKRKIGDKERLIKDLPREVVECIIDPKDALCDICNSSLSIIGKKKVRSEIEFIPARVKVTEYVQHIYKCSNCGTSDEYPDAVIKKAAVPKPVMKRSLASPTSVAWIMYQKYMLAVPLYRQEKEWMRMGIALSRANMSNWVIQCAFLWLKPLYERMKEKLVTYEIIMSDETTHQCNKEKGRKASSKSYFWMHRNGECEGNPIILFEYTPTRSGEHARKFLENFSGYLVSDAYAGYEKVTNIKRCLCWAPLRRYYLEAIPIDSRKKEIPGSAGAKGRAYCDKLFSLERKWKNG</sequence>
<evidence type="ECO:0000259" key="2">
    <source>
        <dbReference type="Pfam" id="PF03050"/>
    </source>
</evidence>
<comment type="caution">
    <text evidence="5">The sequence shown here is derived from an EMBL/GenBank/DDBJ whole genome shotgun (WGS) entry which is preliminary data.</text>
</comment>
<dbReference type="EMBL" id="SLWV01000043">
    <property type="protein sequence ID" value="TCO68510.1"/>
    <property type="molecule type" value="Genomic_DNA"/>
</dbReference>
<gene>
    <name evidence="5" type="ORF">EV214_1431</name>
</gene>
<dbReference type="Pfam" id="PF13005">
    <property type="entry name" value="zf-IS66"/>
    <property type="match status" value="1"/>
</dbReference>
<dbReference type="NCBIfam" id="NF033517">
    <property type="entry name" value="transpos_IS66"/>
    <property type="match status" value="1"/>
</dbReference>
<reference evidence="5 6" key="1">
    <citation type="submission" date="2019-03" db="EMBL/GenBank/DDBJ databases">
        <title>Genomic Encyclopedia of Type Strains, Phase IV (KMG-IV): sequencing the most valuable type-strain genomes for metagenomic binning, comparative biology and taxonomic classification.</title>
        <authorList>
            <person name="Goeker M."/>
        </authorList>
    </citation>
    <scope>NUCLEOTIDE SEQUENCE [LARGE SCALE GENOMIC DNA]</scope>
    <source>
        <strain evidence="5 6">DSM 102940</strain>
    </source>
</reference>
<evidence type="ECO:0000256" key="1">
    <source>
        <dbReference type="SAM" id="Coils"/>
    </source>
</evidence>
<dbReference type="InterPro" id="IPR024474">
    <property type="entry name" value="Znf_dom_IS66"/>
</dbReference>
<dbReference type="PANTHER" id="PTHR33678">
    <property type="entry name" value="BLL1576 PROTEIN"/>
    <property type="match status" value="1"/>
</dbReference>
<dbReference type="Proteomes" id="UP000294919">
    <property type="component" value="Unassembled WGS sequence"/>
</dbReference>
<dbReference type="InterPro" id="IPR052344">
    <property type="entry name" value="Transposase-related"/>
</dbReference>
<dbReference type="AlphaFoldDB" id="A0A4V2S9M9"/>
<keyword evidence="6" id="KW-1185">Reference proteome</keyword>
<dbReference type="InterPro" id="IPR004291">
    <property type="entry name" value="Transposase_IS66_central"/>
</dbReference>
<feature type="domain" description="Transposase IS66 zinc-finger binding" evidence="3">
    <location>
        <begin position="126"/>
        <end position="169"/>
    </location>
</feature>
<feature type="coiled-coil region" evidence="1">
    <location>
        <begin position="18"/>
        <end position="52"/>
    </location>
</feature>
<protein>
    <submittedName>
        <fullName evidence="5">Transposase</fullName>
    </submittedName>
</protein>
<accession>A0A4V2S9M9</accession>
<evidence type="ECO:0000313" key="5">
    <source>
        <dbReference type="EMBL" id="TCO68510.1"/>
    </source>
</evidence>
<proteinExistence type="predicted"/>
<dbReference type="Pfam" id="PF13007">
    <property type="entry name" value="LZ_Tnp_IS66"/>
    <property type="match status" value="1"/>
</dbReference>
<feature type="domain" description="Transposase TnpC homeodomain" evidence="4">
    <location>
        <begin position="42"/>
        <end position="116"/>
    </location>
</feature>
<evidence type="ECO:0000259" key="4">
    <source>
        <dbReference type="Pfam" id="PF13007"/>
    </source>
</evidence>
<name>A0A4V2S9M9_9FIRM</name>
<evidence type="ECO:0000259" key="3">
    <source>
        <dbReference type="Pfam" id="PF13005"/>
    </source>
</evidence>
<dbReference type="InterPro" id="IPR024463">
    <property type="entry name" value="Transposase_TnpC_homeodom"/>
</dbReference>
<keyword evidence="1" id="KW-0175">Coiled coil</keyword>
<evidence type="ECO:0000313" key="6">
    <source>
        <dbReference type="Proteomes" id="UP000294919"/>
    </source>
</evidence>